<dbReference type="Pfam" id="PF07507">
    <property type="entry name" value="WavE"/>
    <property type="match status" value="1"/>
</dbReference>
<accession>A0A2K8UE58</accession>
<organism evidence="1 2">
    <name type="scientific">Candidatus Thiodictyon syntrophicum</name>
    <dbReference type="NCBI Taxonomy" id="1166950"/>
    <lineage>
        <taxon>Bacteria</taxon>
        <taxon>Pseudomonadati</taxon>
        <taxon>Pseudomonadota</taxon>
        <taxon>Gammaproteobacteria</taxon>
        <taxon>Chromatiales</taxon>
        <taxon>Chromatiaceae</taxon>
        <taxon>Thiodictyon</taxon>
    </lineage>
</organism>
<evidence type="ECO:0008006" key="3">
    <source>
        <dbReference type="Google" id="ProtNLM"/>
    </source>
</evidence>
<evidence type="ECO:0000313" key="2">
    <source>
        <dbReference type="Proteomes" id="UP000232638"/>
    </source>
</evidence>
<dbReference type="InterPro" id="IPR011122">
    <property type="entry name" value="WavE"/>
</dbReference>
<dbReference type="EMBL" id="CP020370">
    <property type="protein sequence ID" value="AUB83878.1"/>
    <property type="molecule type" value="Genomic_DNA"/>
</dbReference>
<dbReference type="AlphaFoldDB" id="A0A2K8UE58"/>
<dbReference type="KEGG" id="tsy:THSYN_24995"/>
<sequence length="324" mass="37703">MHLSGHAYSDVTFVIQGAIAVHGRENITIKCIESIKRYYSKASIIVSTWTDPGPIDGVVIIVNEDPGPIQTSDPFFLNYNRMMKSTAEGIARSKTRYVAKIRSDFWFGGFYPILEEFSKQCFIDQIKYPLLSAKIMMCMQRRHYRLYPFYISDWFNFGCKEDMQKLWNGRLVETSRVSCEASWIGRLIYESIGCSDSCLNMDHLFHSEQQLCLGFLKAVGVKVRMTALVRSSIFDLLESYYILGELFCVVDRNKLNLISKKHLVDNRQDNLYIWNMAVKAADSFLARSLVTIQVIYEYLQMEVSYKSTRFRRVVRRLWSYVSNL</sequence>
<evidence type="ECO:0000313" key="1">
    <source>
        <dbReference type="EMBL" id="AUB83878.1"/>
    </source>
</evidence>
<name>A0A2K8UE58_9GAMM</name>
<gene>
    <name evidence="1" type="ORF">THSYN_24995</name>
</gene>
<dbReference type="Proteomes" id="UP000232638">
    <property type="component" value="Chromosome"/>
</dbReference>
<reference evidence="1 2" key="1">
    <citation type="submission" date="2017-03" db="EMBL/GenBank/DDBJ databases">
        <title>Complete genome sequence of Candidatus 'Thiodictyon syntrophicum' sp. nov. strain Cad16T, a photolithoautotroph purple sulfur bacterium isolated from an alpine meromictic lake.</title>
        <authorList>
            <person name="Luedin S.M."/>
            <person name="Pothier J.F."/>
            <person name="Danza F."/>
            <person name="Storelli N."/>
            <person name="Wittwer M."/>
            <person name="Tonolla M."/>
        </authorList>
    </citation>
    <scope>NUCLEOTIDE SEQUENCE [LARGE SCALE GENOMIC DNA]</scope>
    <source>
        <strain evidence="1 2">Cad16T</strain>
    </source>
</reference>
<keyword evidence="2" id="KW-1185">Reference proteome</keyword>
<proteinExistence type="predicted"/>
<protein>
    <recommendedName>
        <fullName evidence="3">WavE lipopolysaccharide synthesis</fullName>
    </recommendedName>
</protein>